<dbReference type="RefSeq" id="WP_019343693.1">
    <property type="nucleotide sequence ID" value="NZ_LZLN01000017.1"/>
</dbReference>
<evidence type="ECO:0000313" key="1">
    <source>
        <dbReference type="EMBL" id="CQD04440.1"/>
    </source>
</evidence>
<protein>
    <submittedName>
        <fullName evidence="1">Antibiotic biosynthesis monooxygenase</fullName>
    </submittedName>
</protein>
<reference evidence="2 4" key="2">
    <citation type="submission" date="2016-01" db="EMBL/GenBank/DDBJ databases">
        <title>The new phylogeny of the genus Mycobacterium.</title>
        <authorList>
            <person name="Tarcisio F."/>
            <person name="Conor M."/>
            <person name="Antonella G."/>
            <person name="Elisabetta G."/>
            <person name="Giulia F.S."/>
            <person name="Sara T."/>
            <person name="Anna F."/>
            <person name="Clotilde B."/>
            <person name="Roberto B."/>
            <person name="Veronica D.S."/>
            <person name="Fabio R."/>
            <person name="Monica P."/>
            <person name="Olivier J."/>
            <person name="Enrico T."/>
            <person name="Nicola S."/>
        </authorList>
    </citation>
    <scope>NUCLEOTIDE SEQUENCE [LARGE SCALE GENOMIC DNA]</scope>
    <source>
        <strain evidence="2 4">CCUG 50187</strain>
    </source>
</reference>
<accession>A0A0U1CY63</accession>
<dbReference type="Proteomes" id="UP000193811">
    <property type="component" value="Unassembled WGS sequence"/>
</dbReference>
<dbReference type="Proteomes" id="UP000182227">
    <property type="component" value="Unassembled WGS sequence"/>
</dbReference>
<dbReference type="SUPFAM" id="SSF54909">
    <property type="entry name" value="Dimeric alpha+beta barrel"/>
    <property type="match status" value="1"/>
</dbReference>
<organism evidence="1 3">
    <name type="scientific">Mycolicibacterium conceptionense</name>
    <dbReference type="NCBI Taxonomy" id="451644"/>
    <lineage>
        <taxon>Bacteria</taxon>
        <taxon>Bacillati</taxon>
        <taxon>Actinomycetota</taxon>
        <taxon>Actinomycetes</taxon>
        <taxon>Mycobacteriales</taxon>
        <taxon>Mycobacteriaceae</taxon>
        <taxon>Mycolicibacterium</taxon>
    </lineage>
</organism>
<dbReference type="GO" id="GO:0004497">
    <property type="term" value="F:monooxygenase activity"/>
    <property type="evidence" value="ECO:0007669"/>
    <property type="project" value="UniProtKB-KW"/>
</dbReference>
<sequence>MCSARQLPNVDDSAVDLLVLGQWRTPPAAQSAALDGSSAAWDDVEMPPGMLSHTAFAAEEPDLVVHVSLATNLNAYKTFDKHRWATVVDQHVAGIQRISATPYRRYRSVHTDQPGSPGCVVMVHFEAESAHTAREWIDNLITASTPATAPPGMLSAHFHIATDGTRILNYAEWTDTHSHQQSVADRSKPENQPVIAVVDTAAAVKHLHYQRFTDWHTTTPAQTPNH</sequence>
<evidence type="ECO:0000313" key="4">
    <source>
        <dbReference type="Proteomes" id="UP000193811"/>
    </source>
</evidence>
<evidence type="ECO:0000313" key="2">
    <source>
        <dbReference type="EMBL" id="ORV26271.1"/>
    </source>
</evidence>
<dbReference type="EMBL" id="LQOP01000016">
    <property type="protein sequence ID" value="ORV26271.1"/>
    <property type="molecule type" value="Genomic_DNA"/>
</dbReference>
<dbReference type="OrthoDB" id="1493813at2"/>
<dbReference type="AlphaFoldDB" id="A0A0U1CY63"/>
<keyword evidence="1" id="KW-0560">Oxidoreductase</keyword>
<dbReference type="EMBL" id="CTEF01000001">
    <property type="protein sequence ID" value="CQD04440.1"/>
    <property type="molecule type" value="Genomic_DNA"/>
</dbReference>
<reference evidence="1 3" key="1">
    <citation type="submission" date="2015-03" db="EMBL/GenBank/DDBJ databases">
        <authorList>
            <person name="Murphy D."/>
        </authorList>
    </citation>
    <scope>NUCLEOTIDE SEQUENCE [LARGE SCALE GENOMIC DNA]</scope>
    <source>
        <strain evidence="1 3">D16</strain>
    </source>
</reference>
<dbReference type="Gene3D" id="3.30.70.100">
    <property type="match status" value="2"/>
</dbReference>
<keyword evidence="4" id="KW-1185">Reference proteome</keyword>
<name>A0A0U1CY63_9MYCO</name>
<keyword evidence="1" id="KW-0503">Monooxygenase</keyword>
<proteinExistence type="predicted"/>
<dbReference type="InterPro" id="IPR011008">
    <property type="entry name" value="Dimeric_a/b-barrel"/>
</dbReference>
<evidence type="ECO:0000313" key="3">
    <source>
        <dbReference type="Proteomes" id="UP000182227"/>
    </source>
</evidence>
<gene>
    <name evidence="2" type="ORF">AWB98_15545</name>
    <name evidence="1" type="ORF">BN970_00731</name>
</gene>